<proteinExistence type="predicted"/>
<reference evidence="2" key="2">
    <citation type="journal article" date="2022" name="Elife">
        <title>Obligate sexual reproduction of a homothallic fungus closely related to the Cryptococcus pathogenic species complex.</title>
        <authorList>
            <person name="Passer A.R."/>
            <person name="Clancey S.A."/>
            <person name="Shea T."/>
            <person name="David-Palma M."/>
            <person name="Averette A.F."/>
            <person name="Boekhout T."/>
            <person name="Porcel B.M."/>
            <person name="Nowrousian M."/>
            <person name="Cuomo C.A."/>
            <person name="Sun S."/>
            <person name="Heitman J."/>
            <person name="Coelho M.A."/>
        </authorList>
    </citation>
    <scope>NUCLEOTIDE SEQUENCE</scope>
    <source>
        <strain evidence="2">CBS 7841</strain>
    </source>
</reference>
<accession>A0AAJ8JN72</accession>
<reference evidence="2" key="1">
    <citation type="submission" date="2016-06" db="EMBL/GenBank/DDBJ databases">
        <authorList>
            <person name="Cuomo C."/>
            <person name="Litvintseva A."/>
            <person name="Heitman J."/>
            <person name="Chen Y."/>
            <person name="Sun S."/>
            <person name="Springer D."/>
            <person name="Dromer F."/>
            <person name="Young S."/>
            <person name="Zeng Q."/>
            <person name="Chapman S."/>
            <person name="Gujja S."/>
            <person name="Saif S."/>
            <person name="Birren B."/>
        </authorList>
    </citation>
    <scope>NUCLEOTIDE SEQUENCE</scope>
    <source>
        <strain evidence="2">CBS 7841</strain>
    </source>
</reference>
<dbReference type="PANTHER" id="PTHR39218:SF1">
    <property type="entry name" value="OXIDOREDUCTASE 14 KDA SUBUNIT, PUTATIVE (AFU_ORTHOLOGUE AFUA_1G12110)-RELATED"/>
    <property type="match status" value="1"/>
</dbReference>
<reference evidence="2" key="3">
    <citation type="submission" date="2024-01" db="EMBL/GenBank/DDBJ databases">
        <authorList>
            <person name="Coelho M.A."/>
            <person name="David-Palma M."/>
            <person name="Shea T."/>
            <person name="Sun S."/>
            <person name="Cuomo C.A."/>
            <person name="Heitman J."/>
        </authorList>
    </citation>
    <scope>NUCLEOTIDE SEQUENCE</scope>
    <source>
        <strain evidence="2">CBS 7841</strain>
    </source>
</reference>
<protein>
    <submittedName>
        <fullName evidence="2">Uncharacterized protein</fullName>
    </submittedName>
</protein>
<dbReference type="PANTHER" id="PTHR39218">
    <property type="entry name" value="OXIDOREDUCTASE 14 KDA SUBUNIT, PUTATIVE (AFU_ORTHOLOGUE AFUA_1G12110)-RELATED"/>
    <property type="match status" value="1"/>
</dbReference>
<organism evidence="2 3">
    <name type="scientific">Cryptococcus depauperatus CBS 7841</name>
    <dbReference type="NCBI Taxonomy" id="1295531"/>
    <lineage>
        <taxon>Eukaryota</taxon>
        <taxon>Fungi</taxon>
        <taxon>Dikarya</taxon>
        <taxon>Basidiomycota</taxon>
        <taxon>Agaricomycotina</taxon>
        <taxon>Tremellomycetes</taxon>
        <taxon>Tremellales</taxon>
        <taxon>Cryptococcaceae</taxon>
        <taxon>Cryptococcus</taxon>
    </lineage>
</organism>
<evidence type="ECO:0000313" key="2">
    <source>
        <dbReference type="EMBL" id="WVN85349.1"/>
    </source>
</evidence>
<dbReference type="EMBL" id="CP143784">
    <property type="protein sequence ID" value="WVN85349.1"/>
    <property type="molecule type" value="Genomic_DNA"/>
</dbReference>
<dbReference type="KEGG" id="cdep:91084710"/>
<evidence type="ECO:0000313" key="3">
    <source>
        <dbReference type="Proteomes" id="UP000094043"/>
    </source>
</evidence>
<gene>
    <name evidence="2" type="ORF">L203_100494</name>
</gene>
<keyword evidence="1" id="KW-0175">Coiled coil</keyword>
<keyword evidence="3" id="KW-1185">Reference proteome</keyword>
<dbReference type="Proteomes" id="UP000094043">
    <property type="component" value="Chromosome 1"/>
</dbReference>
<name>A0AAJ8JN72_9TREE</name>
<dbReference type="GeneID" id="91084710"/>
<dbReference type="AlphaFoldDB" id="A0AAJ8JN72"/>
<feature type="coiled-coil region" evidence="1">
    <location>
        <begin position="62"/>
        <end position="89"/>
    </location>
</feature>
<dbReference type="RefSeq" id="XP_066066050.1">
    <property type="nucleotide sequence ID" value="XM_066209953.1"/>
</dbReference>
<evidence type="ECO:0000256" key="1">
    <source>
        <dbReference type="SAM" id="Coils"/>
    </source>
</evidence>
<sequence>MTLLTSILGFSAFGLGVRCLQLGIQKRPIFEAFHGHVYSMIGFGILGAGMYHVELKQTELLAQKKEVLLKNRERENREWEAQKAQAHAI</sequence>